<reference evidence="2" key="1">
    <citation type="submission" date="2020-02" db="EMBL/GenBank/DDBJ databases">
        <authorList>
            <person name="Meier V. D."/>
        </authorList>
    </citation>
    <scope>NUCLEOTIDE SEQUENCE</scope>
    <source>
        <strain evidence="2">AVDCRST_MAG11</strain>
    </source>
</reference>
<evidence type="ECO:0000256" key="1">
    <source>
        <dbReference type="SAM" id="Phobius"/>
    </source>
</evidence>
<sequence length="147" mass="14951">MQWLRRVRGVVGMGLIWAAGGIAVGGLIELLANVLPGGLPMASAVDMWPQTLAVLAFRRGVVFGVVLGLARGGRRFEEFSLAQFAAWGAVAGLVVGAIALAKGAGVAFVAVTTLLSAMAGAGSLALARMAEQRGLLDARAPVAEVGR</sequence>
<feature type="transmembrane region" description="Helical" evidence="1">
    <location>
        <begin position="81"/>
        <end position="100"/>
    </location>
</feature>
<accession>A0A6J4KG65</accession>
<feature type="transmembrane region" description="Helical" evidence="1">
    <location>
        <begin position="48"/>
        <end position="69"/>
    </location>
</feature>
<keyword evidence="1" id="KW-1133">Transmembrane helix</keyword>
<protein>
    <submittedName>
        <fullName evidence="2">Uncharacterized protein</fullName>
    </submittedName>
</protein>
<feature type="transmembrane region" description="Helical" evidence="1">
    <location>
        <begin position="7"/>
        <end position="28"/>
    </location>
</feature>
<proteinExistence type="predicted"/>
<feature type="transmembrane region" description="Helical" evidence="1">
    <location>
        <begin position="106"/>
        <end position="127"/>
    </location>
</feature>
<evidence type="ECO:0000313" key="2">
    <source>
        <dbReference type="EMBL" id="CAA9305091.1"/>
    </source>
</evidence>
<dbReference type="AlphaFoldDB" id="A0A6J4KG65"/>
<dbReference type="EMBL" id="CADCTU010000250">
    <property type="protein sequence ID" value="CAA9305091.1"/>
    <property type="molecule type" value="Genomic_DNA"/>
</dbReference>
<keyword evidence="1" id="KW-0812">Transmembrane</keyword>
<organism evidence="2">
    <name type="scientific">uncultured Gemmatimonadaceae bacterium</name>
    <dbReference type="NCBI Taxonomy" id="246130"/>
    <lineage>
        <taxon>Bacteria</taxon>
        <taxon>Pseudomonadati</taxon>
        <taxon>Gemmatimonadota</taxon>
        <taxon>Gemmatimonadia</taxon>
        <taxon>Gemmatimonadales</taxon>
        <taxon>Gemmatimonadaceae</taxon>
        <taxon>environmental samples</taxon>
    </lineage>
</organism>
<name>A0A6J4KG65_9BACT</name>
<gene>
    <name evidence="2" type="ORF">AVDCRST_MAG11-1102</name>
</gene>
<keyword evidence="1" id="KW-0472">Membrane</keyword>